<evidence type="ECO:0000256" key="8">
    <source>
        <dbReference type="ARBA" id="ARBA00049202"/>
    </source>
</evidence>
<dbReference type="EC" id="2.1.1.282" evidence="2"/>
<reference evidence="11" key="1">
    <citation type="submission" date="2021-01" db="EMBL/GenBank/DDBJ databases">
        <authorList>
            <person name="Corre E."/>
            <person name="Pelletier E."/>
            <person name="Niang G."/>
            <person name="Scheremetjew M."/>
            <person name="Finn R."/>
            <person name="Kale V."/>
            <person name="Holt S."/>
            <person name="Cochrane G."/>
            <person name="Meng A."/>
            <person name="Brown T."/>
            <person name="Cohen L."/>
        </authorList>
    </citation>
    <scope>NUCLEOTIDE SEQUENCE</scope>
    <source>
        <strain evidence="11">GSO104</strain>
    </source>
</reference>
<dbReference type="Gene3D" id="3.30.1960.10">
    <property type="entry name" value="tRNA wybutosine-synthesizing-like"/>
    <property type="match status" value="1"/>
</dbReference>
<gene>
    <name evidence="11" type="ORF">DBRI00130_LOCUS44785</name>
</gene>
<keyword evidence="4" id="KW-0808">Transferase</keyword>
<evidence type="ECO:0000256" key="3">
    <source>
        <dbReference type="ARBA" id="ARBA00022603"/>
    </source>
</evidence>
<proteinExistence type="inferred from homology"/>
<feature type="domain" description="tRNA wybutosine-synthesizing protein" evidence="10">
    <location>
        <begin position="102"/>
        <end position="323"/>
    </location>
</feature>
<dbReference type="SUPFAM" id="SSF111278">
    <property type="entry name" value="SSo0622-like"/>
    <property type="match status" value="1"/>
</dbReference>
<comment type="similarity">
    <text evidence="1">Belongs to the TYW3 family.</text>
</comment>
<evidence type="ECO:0000313" key="11">
    <source>
        <dbReference type="EMBL" id="CAE4670516.1"/>
    </source>
</evidence>
<feature type="compositionally biased region" description="Acidic residues" evidence="9">
    <location>
        <begin position="168"/>
        <end position="184"/>
    </location>
</feature>
<name>A0A7S4TAT0_9STRA</name>
<dbReference type="SUPFAM" id="SSF50965">
    <property type="entry name" value="Galactose oxidase, central domain"/>
    <property type="match status" value="1"/>
</dbReference>
<dbReference type="AlphaFoldDB" id="A0A7S4TAT0"/>
<feature type="compositionally biased region" description="Basic and acidic residues" evidence="9">
    <location>
        <begin position="146"/>
        <end position="167"/>
    </location>
</feature>
<dbReference type="InterPro" id="IPR003827">
    <property type="entry name" value="tRNA_yW-synthesising"/>
</dbReference>
<dbReference type="InterPro" id="IPR011043">
    <property type="entry name" value="Gal_Oxase/kelch_b-propeller"/>
</dbReference>
<organism evidence="11">
    <name type="scientific">Ditylum brightwellii</name>
    <dbReference type="NCBI Taxonomy" id="49249"/>
    <lineage>
        <taxon>Eukaryota</taxon>
        <taxon>Sar</taxon>
        <taxon>Stramenopiles</taxon>
        <taxon>Ochrophyta</taxon>
        <taxon>Bacillariophyta</taxon>
        <taxon>Mediophyceae</taxon>
        <taxon>Lithodesmiophycidae</taxon>
        <taxon>Lithodesmiales</taxon>
        <taxon>Lithodesmiaceae</taxon>
        <taxon>Ditylum</taxon>
    </lineage>
</organism>
<dbReference type="PANTHER" id="PTHR48418">
    <property type="entry name" value="TRNA WYBUTOSINE-SYNTHESIZING PROTEIN 3"/>
    <property type="match status" value="1"/>
</dbReference>
<feature type="region of interest" description="Disordered" evidence="9">
    <location>
        <begin position="144"/>
        <end position="191"/>
    </location>
</feature>
<keyword evidence="3" id="KW-0489">Methyltransferase</keyword>
<dbReference type="GO" id="GO:0008168">
    <property type="term" value="F:methyltransferase activity"/>
    <property type="evidence" value="ECO:0007669"/>
    <property type="project" value="UniProtKB-KW"/>
</dbReference>
<evidence type="ECO:0000256" key="7">
    <source>
        <dbReference type="ARBA" id="ARBA00030554"/>
    </source>
</evidence>
<dbReference type="GO" id="GO:0008033">
    <property type="term" value="P:tRNA processing"/>
    <property type="evidence" value="ECO:0007669"/>
    <property type="project" value="UniProtKB-KW"/>
</dbReference>
<comment type="catalytic activity">
    <reaction evidence="8">
        <text>4-demethyl-7-[(3S)-3-amino-3-carboxypropyl]wyosine(37) in tRNA(Phe) + S-adenosyl-L-methionine = 7-[(3S)-3-amino-3-carboxypropyl]wyosine(37) in tRNA(Phe) + S-adenosyl-L-homocysteine + H(+)</text>
        <dbReference type="Rhea" id="RHEA:36635"/>
        <dbReference type="Rhea" id="RHEA-COMP:10378"/>
        <dbReference type="Rhea" id="RHEA-COMP:10379"/>
        <dbReference type="ChEBI" id="CHEBI:15378"/>
        <dbReference type="ChEBI" id="CHEBI:57856"/>
        <dbReference type="ChEBI" id="CHEBI:59789"/>
        <dbReference type="ChEBI" id="CHEBI:73543"/>
        <dbReference type="ChEBI" id="CHEBI:73550"/>
        <dbReference type="EC" id="2.1.1.282"/>
    </reaction>
</comment>
<evidence type="ECO:0000256" key="9">
    <source>
        <dbReference type="SAM" id="MobiDB-lite"/>
    </source>
</evidence>
<dbReference type="Gene3D" id="2.120.10.80">
    <property type="entry name" value="Kelch-type beta propeller"/>
    <property type="match status" value="1"/>
</dbReference>
<evidence type="ECO:0000256" key="2">
    <source>
        <dbReference type="ARBA" id="ARBA00012750"/>
    </source>
</evidence>
<evidence type="ECO:0000256" key="5">
    <source>
        <dbReference type="ARBA" id="ARBA00022691"/>
    </source>
</evidence>
<dbReference type="InterPro" id="IPR036602">
    <property type="entry name" value="tRNA_yW-synthesising-like_sf"/>
</dbReference>
<keyword evidence="5" id="KW-0949">S-adenosyl-L-methionine</keyword>
<protein>
    <recommendedName>
        <fullName evidence="2">tRNA(Phe) 7-[(3-amino-3-carboxypropyl)-4-demethylwyosine(37)-N(4)]-methyltransferase</fullName>
        <ecNumber evidence="2">2.1.1.282</ecNumber>
    </recommendedName>
    <alternativeName>
        <fullName evidence="7">tRNA(Phe) 7-((3-amino-3-carboxypropyl)-4-demethylwyosine(37)-N(4))-methyltransferase</fullName>
    </alternativeName>
</protein>
<dbReference type="InterPro" id="IPR015915">
    <property type="entry name" value="Kelch-typ_b-propeller"/>
</dbReference>
<evidence type="ECO:0000256" key="6">
    <source>
        <dbReference type="ARBA" id="ARBA00022694"/>
    </source>
</evidence>
<evidence type="ECO:0000256" key="1">
    <source>
        <dbReference type="ARBA" id="ARBA00008569"/>
    </source>
</evidence>
<dbReference type="PANTHER" id="PTHR48418:SF1">
    <property type="entry name" value="TRNA WYBUTOSINE-SYNTHESIZING PROTEIN 3"/>
    <property type="match status" value="1"/>
</dbReference>
<sequence>MTLQRESISINIDCDPNEKKQQVEEFVLEPKILSQNNLGVSLSSSFLDIKRRTNRALYGIDSSHLPTSLFVSFSSKEGESMPSYTWDIINKEKGGKNENLMYDKSPKGSVDVLIRPLVHLLNAHPEYSTLSSCSGRIAIFDPNPDYAKEKGDNDNNHLKEEKERDGNDDFGDVMEEEGTEEEAGEKDKLTNMSGKGSGGKWLLSSHTPVEITQVSSAISSYSTSKLPLLFKHEPLLLHVASSSIYTAQELLKLVLQLGFRESGLITTNYNKRVTVAIRSYGLALTVPLFGRETEDGLGDLVNCSNLRWNDNYKKLKRLTSMIEQNFFTREKLTKAAYTVTAAKVQPSFPKLSSLDKNPFKAIKNVTADPIPSLNLWNHAAIAHMINGKKENQFIGKIDANIFVFGGYGIGPNPTPSSKDGKEETWYEKSNGSKRYDAAHLLSRRNGSWSSTWKCLEQINDYSTTKNIVVQGLSLKPTRMPPCEGHAACLIPPLFQKESLALIFGGRSSPVRSPFNTLYVFRPCCYHLAASNKDPSSSSKTAMASSFPNVQFYTPVNGTMQGTPPSPRWGHTFTSLLNEQSLTEKEKKRLNKNNVIHVAMVMGGRDEKGNCMNSIHIISFSFRESDESCCLIWSRLNVSIDPPRFHHAVATFDTSLFKNDNDTDEGEVVKQIIVFGGLSNPLDTLDPFCAQKYAAFGETTFDNHRPAVTALNLKIKDDCTISGEWDDDIVTIDETADRYDNTEERNEINQGASKETLRRQTAMSTFGSSACTVTVFAGHEKQMEKWHELIFLVGGLPSSVVNEDDDDFDAWPLRIYQLAGNERKDDAKEGPFDVRSRDIVCCLHQSKVTVDGTAATSPPQLSSPSMLDFGSLVHHVALVVPSLSMSSPPPLSSLRKDEEEKLLFQYDDILLLGGGVASFAFRQTYARSYCLSLSGNHFGIVKEQEITMEIKPPKKSSSNTNKIQQRNITVTRTKDLPSIDNSNNKTPTNVLYVLNKNAKTLKNELENHSFLDKTYRMIKADSAVAASVGLMNSCSYIAVPITDACLTSLSQQKQKQQDDENGVNDSSFSWLSLVAATGSQNVPYSSSFMAKMKQS</sequence>
<dbReference type="Pfam" id="PF02676">
    <property type="entry name" value="TYW3"/>
    <property type="match status" value="1"/>
</dbReference>
<keyword evidence="6" id="KW-0819">tRNA processing</keyword>
<dbReference type="EMBL" id="HBNS01062071">
    <property type="protein sequence ID" value="CAE4670516.1"/>
    <property type="molecule type" value="Transcribed_RNA"/>
</dbReference>
<evidence type="ECO:0000256" key="4">
    <source>
        <dbReference type="ARBA" id="ARBA00022679"/>
    </source>
</evidence>
<evidence type="ECO:0000259" key="10">
    <source>
        <dbReference type="Pfam" id="PF02676"/>
    </source>
</evidence>
<accession>A0A7S4TAT0</accession>
<dbReference type="GO" id="GO:0032259">
    <property type="term" value="P:methylation"/>
    <property type="evidence" value="ECO:0007669"/>
    <property type="project" value="UniProtKB-KW"/>
</dbReference>